<evidence type="ECO:0000256" key="5">
    <source>
        <dbReference type="ARBA" id="ARBA00023172"/>
    </source>
</evidence>
<gene>
    <name evidence="7" type="primary">recR</name>
    <name evidence="9" type="ORF">A2373_04700</name>
</gene>
<dbReference type="InterPro" id="IPR023627">
    <property type="entry name" value="Rcmb_RecR"/>
</dbReference>
<dbReference type="Pfam" id="PF21175">
    <property type="entry name" value="RecR_C"/>
    <property type="match status" value="1"/>
</dbReference>
<dbReference type="SUPFAM" id="SSF111304">
    <property type="entry name" value="Recombination protein RecR"/>
    <property type="match status" value="1"/>
</dbReference>
<dbReference type="Pfam" id="PF02132">
    <property type="entry name" value="RecR_ZnF"/>
    <property type="match status" value="1"/>
</dbReference>
<name>A0A1F6NGH8_9BACT</name>
<evidence type="ECO:0000256" key="1">
    <source>
        <dbReference type="ARBA" id="ARBA00022723"/>
    </source>
</evidence>
<dbReference type="InterPro" id="IPR034137">
    <property type="entry name" value="TOPRIM_RecR"/>
</dbReference>
<dbReference type="SMART" id="SM00493">
    <property type="entry name" value="TOPRIM"/>
    <property type="match status" value="1"/>
</dbReference>
<keyword evidence="6 7" id="KW-0234">DNA repair</keyword>
<sequence>MYPLPIQNLIKTFGKLPSVGQRTAERYVFHLLKSGKKDVGELALALKNLSDTVKSCQICWDFSDKNPCNICSDKKRIRNTVCVVSDSQNIQIIEKMNKYNGLYHVLRGVIKTDNPEKIKDLKINELLRKIKGLEIKEVILAFSPDLNGETTMMFLKNKIKEANPNLKITRLARGLPTGSDLQYADEITLGDALKNRTENN</sequence>
<dbReference type="InterPro" id="IPR015967">
    <property type="entry name" value="Rcmb_RecR_Znf"/>
</dbReference>
<proteinExistence type="inferred from homology"/>
<organism evidence="9 10">
    <name type="scientific">Candidatus Magasanikbacteria bacterium RIFOXYB1_FULL_40_15</name>
    <dbReference type="NCBI Taxonomy" id="1798697"/>
    <lineage>
        <taxon>Bacteria</taxon>
        <taxon>Candidatus Magasanikiibacteriota</taxon>
    </lineage>
</organism>
<accession>A0A1F6NGH8</accession>
<dbReference type="PROSITE" id="PS50880">
    <property type="entry name" value="TOPRIM"/>
    <property type="match status" value="1"/>
</dbReference>
<reference evidence="9 10" key="1">
    <citation type="journal article" date="2016" name="Nat. Commun.">
        <title>Thousands of microbial genomes shed light on interconnected biogeochemical processes in an aquifer system.</title>
        <authorList>
            <person name="Anantharaman K."/>
            <person name="Brown C.T."/>
            <person name="Hug L.A."/>
            <person name="Sharon I."/>
            <person name="Castelle C.J."/>
            <person name="Probst A.J."/>
            <person name="Thomas B.C."/>
            <person name="Singh A."/>
            <person name="Wilkins M.J."/>
            <person name="Karaoz U."/>
            <person name="Brodie E.L."/>
            <person name="Williams K.H."/>
            <person name="Hubbard S.S."/>
            <person name="Banfield J.F."/>
        </authorList>
    </citation>
    <scope>NUCLEOTIDE SEQUENCE [LARGE SCALE GENOMIC DNA]</scope>
</reference>
<feature type="domain" description="Toprim" evidence="8">
    <location>
        <begin position="79"/>
        <end position="176"/>
    </location>
</feature>
<keyword evidence="2 7" id="KW-0227">DNA damage</keyword>
<dbReference type="PANTHER" id="PTHR30446">
    <property type="entry name" value="RECOMBINATION PROTEIN RECR"/>
    <property type="match status" value="1"/>
</dbReference>
<dbReference type="GO" id="GO:0006281">
    <property type="term" value="P:DNA repair"/>
    <property type="evidence" value="ECO:0007669"/>
    <property type="project" value="UniProtKB-UniRule"/>
</dbReference>
<evidence type="ECO:0000313" key="10">
    <source>
        <dbReference type="Proteomes" id="UP000176300"/>
    </source>
</evidence>
<dbReference type="CDD" id="cd01025">
    <property type="entry name" value="TOPRIM_recR"/>
    <property type="match status" value="1"/>
</dbReference>
<evidence type="ECO:0000256" key="6">
    <source>
        <dbReference type="ARBA" id="ARBA00023204"/>
    </source>
</evidence>
<dbReference type="GO" id="GO:0003677">
    <property type="term" value="F:DNA binding"/>
    <property type="evidence" value="ECO:0007669"/>
    <property type="project" value="UniProtKB-UniRule"/>
</dbReference>
<evidence type="ECO:0000256" key="7">
    <source>
        <dbReference type="HAMAP-Rule" id="MF_00017"/>
    </source>
</evidence>
<dbReference type="Proteomes" id="UP000176300">
    <property type="component" value="Unassembled WGS sequence"/>
</dbReference>
<dbReference type="InterPro" id="IPR006171">
    <property type="entry name" value="TOPRIM_dom"/>
</dbReference>
<dbReference type="AlphaFoldDB" id="A0A1F6NGH8"/>
<dbReference type="Pfam" id="PF21176">
    <property type="entry name" value="RecR_HhH"/>
    <property type="match status" value="1"/>
</dbReference>
<dbReference type="NCBIfam" id="TIGR00615">
    <property type="entry name" value="recR"/>
    <property type="match status" value="1"/>
</dbReference>
<dbReference type="PANTHER" id="PTHR30446:SF0">
    <property type="entry name" value="RECOMBINATION PROTEIN RECR"/>
    <property type="match status" value="1"/>
</dbReference>
<dbReference type="Gene3D" id="1.10.8.420">
    <property type="entry name" value="RecR Domain 1"/>
    <property type="match status" value="1"/>
</dbReference>
<dbReference type="EMBL" id="MFQS01000025">
    <property type="protein sequence ID" value="OGH82939.1"/>
    <property type="molecule type" value="Genomic_DNA"/>
</dbReference>
<dbReference type="InterPro" id="IPR000093">
    <property type="entry name" value="DNA_Rcmb_RecR"/>
</dbReference>
<dbReference type="Pfam" id="PF13662">
    <property type="entry name" value="Toprim_4"/>
    <property type="match status" value="1"/>
</dbReference>
<dbReference type="STRING" id="1798697.A2373_04700"/>
<evidence type="ECO:0000313" key="9">
    <source>
        <dbReference type="EMBL" id="OGH82939.1"/>
    </source>
</evidence>
<comment type="caution">
    <text evidence="9">The sequence shown here is derived from an EMBL/GenBank/DDBJ whole genome shotgun (WGS) entry which is preliminary data.</text>
</comment>
<comment type="similarity">
    <text evidence="7">Belongs to the RecR family.</text>
</comment>
<feature type="zinc finger region" description="C4-type" evidence="7">
    <location>
        <begin position="56"/>
        <end position="71"/>
    </location>
</feature>
<evidence type="ECO:0000256" key="4">
    <source>
        <dbReference type="ARBA" id="ARBA00022833"/>
    </source>
</evidence>
<evidence type="ECO:0000259" key="8">
    <source>
        <dbReference type="PROSITE" id="PS50880"/>
    </source>
</evidence>
<dbReference type="GO" id="GO:0008270">
    <property type="term" value="F:zinc ion binding"/>
    <property type="evidence" value="ECO:0007669"/>
    <property type="project" value="UniProtKB-KW"/>
</dbReference>
<keyword evidence="5 7" id="KW-0233">DNA recombination</keyword>
<dbReference type="Gene3D" id="3.40.1360.10">
    <property type="match status" value="1"/>
</dbReference>
<keyword evidence="3 7" id="KW-0863">Zinc-finger</keyword>
<protein>
    <recommendedName>
        <fullName evidence="7">Recombination protein RecR</fullName>
    </recommendedName>
</protein>
<comment type="function">
    <text evidence="7">May play a role in DNA repair. It seems to be involved in an RecBC-independent recombinational process of DNA repair. It may act with RecF and RecO.</text>
</comment>
<evidence type="ECO:0000256" key="2">
    <source>
        <dbReference type="ARBA" id="ARBA00022763"/>
    </source>
</evidence>
<keyword evidence="4 7" id="KW-0862">Zinc</keyword>
<keyword evidence="1 7" id="KW-0479">Metal-binding</keyword>
<dbReference type="Gene3D" id="3.30.60.80">
    <property type="match status" value="1"/>
</dbReference>
<dbReference type="HAMAP" id="MF_00017">
    <property type="entry name" value="RecR"/>
    <property type="match status" value="1"/>
</dbReference>
<dbReference type="GO" id="GO:0006310">
    <property type="term" value="P:DNA recombination"/>
    <property type="evidence" value="ECO:0007669"/>
    <property type="project" value="UniProtKB-UniRule"/>
</dbReference>
<evidence type="ECO:0000256" key="3">
    <source>
        <dbReference type="ARBA" id="ARBA00022771"/>
    </source>
</evidence>